<evidence type="ECO:0000256" key="2">
    <source>
        <dbReference type="ARBA" id="ARBA00023136"/>
    </source>
</evidence>
<feature type="compositionally biased region" description="Basic and acidic residues" evidence="3">
    <location>
        <begin position="1"/>
        <end position="21"/>
    </location>
</feature>
<proteinExistence type="predicted"/>
<accession>A0A850PEW2</accession>
<gene>
    <name evidence="5" type="ORF">HLY00_4731</name>
</gene>
<feature type="region of interest" description="Disordered" evidence="3">
    <location>
        <begin position="1"/>
        <end position="45"/>
    </location>
</feature>
<name>A0A850PEW2_9MYCO</name>
<comment type="caution">
    <text evidence="5">The sequence shown here is derived from an EMBL/GenBank/DDBJ whole genome shotgun (WGS) entry which is preliminary data.</text>
</comment>
<reference evidence="5 6" key="1">
    <citation type="submission" date="2020-05" db="EMBL/GenBank/DDBJ databases">
        <title>Draft genome sequence of Mycobacterium hippocampi DL, isolated from European seabass, Dicentrarchus labrax, reared in fish farms.</title>
        <authorList>
            <person name="Stathopoulou P."/>
            <person name="Asimakis E."/>
            <person name="Tzokas K."/>
            <person name="Batargias C."/>
            <person name="Tsiamis G."/>
        </authorList>
    </citation>
    <scope>NUCLEOTIDE SEQUENCE [LARGE SCALE GENOMIC DNA]</scope>
    <source>
        <strain evidence="5 6">DL</strain>
    </source>
</reference>
<comment type="subcellular location">
    <subcellularLocation>
        <location evidence="1">Membrane</location>
    </subcellularLocation>
</comment>
<evidence type="ECO:0000313" key="5">
    <source>
        <dbReference type="EMBL" id="NVN48572.1"/>
    </source>
</evidence>
<protein>
    <submittedName>
        <fullName evidence="5">MCE associated membrane protein</fullName>
    </submittedName>
</protein>
<dbReference type="PANTHER" id="PTHR37042">
    <property type="entry name" value="OUTER MEMBRANE PROTEIN RV1973"/>
    <property type="match status" value="1"/>
</dbReference>
<evidence type="ECO:0000256" key="3">
    <source>
        <dbReference type="SAM" id="MobiDB-lite"/>
    </source>
</evidence>
<evidence type="ECO:0000313" key="6">
    <source>
        <dbReference type="Proteomes" id="UP000570517"/>
    </source>
</evidence>
<dbReference type="AlphaFoldDB" id="A0A850PEW2"/>
<keyword evidence="4" id="KW-0812">Transmembrane</keyword>
<keyword evidence="4" id="KW-1133">Transmembrane helix</keyword>
<dbReference type="PANTHER" id="PTHR37042:SF4">
    <property type="entry name" value="OUTER MEMBRANE PROTEIN RV1973"/>
    <property type="match status" value="1"/>
</dbReference>
<evidence type="ECO:0000256" key="1">
    <source>
        <dbReference type="ARBA" id="ARBA00004370"/>
    </source>
</evidence>
<sequence length="308" mass="33527">MRMDAADKEVRVPSFRRRDSVIDADLVDQPPQDTDRAPNGDDARALADEAEAEAVEAEALAAAARARARAIRLRREAQQSAGAEKPAVAVDAEVVDTKVADAGTEVADTETASEDAELYDDAVLDESDTATTDGESDASRSRWRRLPRPSWKGIAAAVVVVCTLVLLGLSGYMIWTHREVQKLQQQTAEYTAAGRQSVVTLMSLDFNEAEAGVQRIIDNSTGQFKTDFEQQAEDFIQVAQDSRVITEVTVNSVAVESMTDDKAVVLVAASSRVTNSEGANQEPRTWRLSVDLERVDGQIKMSKVEFVP</sequence>
<keyword evidence="6" id="KW-1185">Reference proteome</keyword>
<evidence type="ECO:0000256" key="4">
    <source>
        <dbReference type="SAM" id="Phobius"/>
    </source>
</evidence>
<feature type="transmembrane region" description="Helical" evidence="4">
    <location>
        <begin position="154"/>
        <end position="175"/>
    </location>
</feature>
<keyword evidence="2 4" id="KW-0472">Membrane</keyword>
<dbReference type="GO" id="GO:0016020">
    <property type="term" value="C:membrane"/>
    <property type="evidence" value="ECO:0007669"/>
    <property type="project" value="UniProtKB-SubCell"/>
</dbReference>
<feature type="compositionally biased region" description="Basic and acidic residues" evidence="3">
    <location>
        <begin position="33"/>
        <end position="45"/>
    </location>
</feature>
<organism evidence="5 6">
    <name type="scientific">Mycolicibacterium hippocampi</name>
    <dbReference type="NCBI Taxonomy" id="659824"/>
    <lineage>
        <taxon>Bacteria</taxon>
        <taxon>Bacillati</taxon>
        <taxon>Actinomycetota</taxon>
        <taxon>Actinomycetes</taxon>
        <taxon>Mycobacteriales</taxon>
        <taxon>Mycobacteriaceae</taxon>
        <taxon>Mycolicibacterium</taxon>
    </lineage>
</organism>
<dbReference type="Proteomes" id="UP000570517">
    <property type="component" value="Unassembled WGS sequence"/>
</dbReference>
<dbReference type="EMBL" id="JABFYL010000005">
    <property type="protein sequence ID" value="NVN48572.1"/>
    <property type="molecule type" value="Genomic_DNA"/>
</dbReference>